<keyword evidence="7" id="KW-0031">Aminopeptidase</keyword>
<feature type="active site" description="Nucleophile" evidence="8">
    <location>
        <position position="103"/>
    </location>
</feature>
<dbReference type="NCBIfam" id="NF045945">
    <property type="entry name" value="ProImpepLactob"/>
    <property type="match status" value="1"/>
</dbReference>
<gene>
    <name evidence="10" type="ORF">HED35_05485</name>
</gene>
<keyword evidence="7" id="KW-0645">Protease</keyword>
<dbReference type="GO" id="GO:0016020">
    <property type="term" value="C:membrane"/>
    <property type="evidence" value="ECO:0007669"/>
    <property type="project" value="TreeGrafter"/>
</dbReference>
<evidence type="ECO:0000256" key="1">
    <source>
        <dbReference type="ARBA" id="ARBA00001585"/>
    </source>
</evidence>
<dbReference type="Proteomes" id="UP000521358">
    <property type="component" value="Unassembled WGS sequence"/>
</dbReference>
<dbReference type="EMBL" id="JAAVMB010000005">
    <property type="protein sequence ID" value="NKC67532.1"/>
    <property type="molecule type" value="Genomic_DNA"/>
</dbReference>
<evidence type="ECO:0000256" key="3">
    <source>
        <dbReference type="ARBA" id="ARBA00012568"/>
    </source>
</evidence>
<accession>A0A7X6D884</accession>
<feature type="active site" evidence="8">
    <location>
        <position position="243"/>
    </location>
</feature>
<dbReference type="Gene3D" id="3.40.50.1820">
    <property type="entry name" value="alpha/beta hydrolase"/>
    <property type="match status" value="1"/>
</dbReference>
<comment type="function">
    <text evidence="7">Releases the N-terminal proline from various substrates.</text>
</comment>
<evidence type="ECO:0000256" key="4">
    <source>
        <dbReference type="ARBA" id="ARBA00021843"/>
    </source>
</evidence>
<dbReference type="PIRSF" id="PIRSF005539">
    <property type="entry name" value="Pept_S33_TRI_F1"/>
    <property type="match status" value="1"/>
</dbReference>
<comment type="similarity">
    <text evidence="2 7">Belongs to the peptidase S33 family.</text>
</comment>
<dbReference type="InterPro" id="IPR002410">
    <property type="entry name" value="Peptidase_S33"/>
</dbReference>
<organism evidence="10 11">
    <name type="scientific">Vagococcus fluvialis</name>
    <dbReference type="NCBI Taxonomy" id="2738"/>
    <lineage>
        <taxon>Bacteria</taxon>
        <taxon>Bacillati</taxon>
        <taxon>Bacillota</taxon>
        <taxon>Bacilli</taxon>
        <taxon>Lactobacillales</taxon>
        <taxon>Enterococcaceae</taxon>
        <taxon>Vagococcus</taxon>
    </lineage>
</organism>
<feature type="active site" description="Proton donor" evidence="8">
    <location>
        <position position="270"/>
    </location>
</feature>
<evidence type="ECO:0000259" key="9">
    <source>
        <dbReference type="Pfam" id="PF00561"/>
    </source>
</evidence>
<keyword evidence="5 7" id="KW-0378">Hydrolase</keyword>
<dbReference type="Pfam" id="PF00561">
    <property type="entry name" value="Abhydrolase_1"/>
    <property type="match status" value="1"/>
</dbReference>
<dbReference type="InterPro" id="IPR050266">
    <property type="entry name" value="AB_hydrolase_sf"/>
</dbReference>
<name>A0A7X6D884_9ENTE</name>
<evidence type="ECO:0000313" key="10">
    <source>
        <dbReference type="EMBL" id="NKC67532.1"/>
    </source>
</evidence>
<proteinExistence type="inferred from homology"/>
<evidence type="ECO:0000256" key="5">
    <source>
        <dbReference type="ARBA" id="ARBA00022801"/>
    </source>
</evidence>
<dbReference type="InterPro" id="IPR000073">
    <property type="entry name" value="AB_hydrolase_1"/>
</dbReference>
<dbReference type="EC" id="3.4.11.5" evidence="3 7"/>
<dbReference type="PRINTS" id="PR00793">
    <property type="entry name" value="PROAMNOPTASE"/>
</dbReference>
<dbReference type="SUPFAM" id="SSF53474">
    <property type="entry name" value="alpha/beta-Hydrolases"/>
    <property type="match status" value="1"/>
</dbReference>
<evidence type="ECO:0000313" key="11">
    <source>
        <dbReference type="Proteomes" id="UP000521358"/>
    </source>
</evidence>
<evidence type="ECO:0000256" key="7">
    <source>
        <dbReference type="PIRNR" id="PIRNR005539"/>
    </source>
</evidence>
<evidence type="ECO:0000256" key="8">
    <source>
        <dbReference type="PIRSR" id="PIRSR005539-1"/>
    </source>
</evidence>
<comment type="caution">
    <text evidence="10">The sequence shown here is derived from an EMBL/GenBank/DDBJ whole genome shotgun (WGS) entry which is preliminary data.</text>
</comment>
<evidence type="ECO:0000256" key="2">
    <source>
        <dbReference type="ARBA" id="ARBA00010088"/>
    </source>
</evidence>
<dbReference type="AlphaFoldDB" id="A0A7X6D884"/>
<dbReference type="GO" id="GO:0004177">
    <property type="term" value="F:aminopeptidase activity"/>
    <property type="evidence" value="ECO:0007669"/>
    <property type="project" value="UniProtKB-KW"/>
</dbReference>
<dbReference type="RefSeq" id="WP_167806708.1">
    <property type="nucleotide sequence ID" value="NZ_JAAVMB010000005.1"/>
</dbReference>
<comment type="catalytic activity">
    <reaction evidence="1 7">
        <text>Release of N-terminal proline from a peptide.</text>
        <dbReference type="EC" id="3.4.11.5"/>
    </reaction>
</comment>
<feature type="domain" description="AB hydrolase-1" evidence="9">
    <location>
        <begin position="28"/>
        <end position="276"/>
    </location>
</feature>
<dbReference type="GO" id="GO:0006508">
    <property type="term" value="P:proteolysis"/>
    <property type="evidence" value="ECO:0007669"/>
    <property type="project" value="UniProtKB-KW"/>
</dbReference>
<dbReference type="InterPro" id="IPR005945">
    <property type="entry name" value="Pro_imino_pep"/>
</dbReference>
<protein>
    <recommendedName>
        <fullName evidence="4 7">Proline iminopeptidase</fullName>
        <shortName evidence="7">PIP</shortName>
        <ecNumber evidence="3 7">3.4.11.5</ecNumber>
    </recommendedName>
    <alternativeName>
        <fullName evidence="6 7">Prolyl aminopeptidase</fullName>
    </alternativeName>
</protein>
<dbReference type="NCBIfam" id="TIGR01250">
    <property type="entry name" value="pro_imino_pep_2"/>
    <property type="match status" value="1"/>
</dbReference>
<reference evidence="10 11" key="1">
    <citation type="submission" date="2020-03" db="EMBL/GenBank/DDBJ databases">
        <title>Bacterial samples isolated from urine from healthy bovine heifers (Gyr breed).</title>
        <authorList>
            <person name="Giannattasio-Ferraz S."/>
            <person name="Maskeri L."/>
            <person name="Penido A."/>
            <person name="Barbosa-Stancioli E.F."/>
            <person name="Putonti C."/>
        </authorList>
    </citation>
    <scope>NUCLEOTIDE SEQUENCE [LARGE SCALE GENOMIC DNA]</scope>
    <source>
        <strain evidence="10 11">UFMG-H7</strain>
    </source>
</reference>
<sequence>MKVTEGYMNFLEYQTYYRIVGEKSDKAPLLLLHGGPGSTHNYFELFDELALDGRQIIMYDQLGCGLSSMPDKKELWHAETWLDELVNLRNHLQLDELHLLGQSWGGMLLIKYMCDLKPKGIKSIILSSTLSSSALWKKEQHRLIKFMSQKDQEQIAYAEKHNDFSQLEYLAANDRFMLKHAGDIPNELSKEPLRRKKNRGEQAYLYAWGPNEFSPMGTLKDFDYTNQLKQIKVPTLITSGSDDLSTPLVSKTMFDEIENAKWELFGNSRHMPFVDEEELYMTILKKWLNENDC</sequence>
<dbReference type="InterPro" id="IPR029058">
    <property type="entry name" value="AB_hydrolase_fold"/>
</dbReference>
<evidence type="ECO:0000256" key="6">
    <source>
        <dbReference type="ARBA" id="ARBA00029605"/>
    </source>
</evidence>
<dbReference type="PANTHER" id="PTHR43798">
    <property type="entry name" value="MONOACYLGLYCEROL LIPASE"/>
    <property type="match status" value="1"/>
</dbReference>
<dbReference type="PANTHER" id="PTHR43798:SF28">
    <property type="entry name" value="AB HYDROLASE-1 DOMAIN-CONTAINING PROTEIN"/>
    <property type="match status" value="1"/>
</dbReference>